<gene>
    <name evidence="6" type="ORF">F1189_15075</name>
</gene>
<dbReference type="AlphaFoldDB" id="A0A5M6ISJ0"/>
<keyword evidence="2" id="KW-0479">Metal-binding</keyword>
<dbReference type="InterPro" id="IPR050178">
    <property type="entry name" value="AspA/AstE_fam"/>
</dbReference>
<dbReference type="EMBL" id="VWPK01000022">
    <property type="protein sequence ID" value="KAA5611273.1"/>
    <property type="molecule type" value="Genomic_DNA"/>
</dbReference>
<evidence type="ECO:0000256" key="2">
    <source>
        <dbReference type="ARBA" id="ARBA00022723"/>
    </source>
</evidence>
<dbReference type="Pfam" id="PF24827">
    <property type="entry name" value="AstE_AspA_cat"/>
    <property type="match status" value="1"/>
</dbReference>
<reference evidence="6 7" key="1">
    <citation type="submission" date="2019-09" db="EMBL/GenBank/DDBJ databases">
        <title>Genome sequence of Rhodovastum atsumiense, a diverse member of the Acetobacteraceae family of non-sulfur purple photosynthetic bacteria.</title>
        <authorList>
            <person name="Meyer T."/>
            <person name="Kyndt J."/>
        </authorList>
    </citation>
    <scope>NUCLEOTIDE SEQUENCE [LARGE SCALE GENOMIC DNA]</scope>
    <source>
        <strain evidence="6 7">DSM 21279</strain>
    </source>
</reference>
<evidence type="ECO:0000313" key="7">
    <source>
        <dbReference type="Proteomes" id="UP000325255"/>
    </source>
</evidence>
<evidence type="ECO:0000256" key="1">
    <source>
        <dbReference type="ARBA" id="ARBA00001947"/>
    </source>
</evidence>
<dbReference type="RefSeq" id="WP_150041651.1">
    <property type="nucleotide sequence ID" value="NZ_OW485601.1"/>
</dbReference>
<dbReference type="InterPro" id="IPR055438">
    <property type="entry name" value="AstE_AspA_cat"/>
</dbReference>
<evidence type="ECO:0000313" key="6">
    <source>
        <dbReference type="EMBL" id="KAA5611273.1"/>
    </source>
</evidence>
<evidence type="ECO:0000256" key="4">
    <source>
        <dbReference type="ARBA" id="ARBA00022833"/>
    </source>
</evidence>
<organism evidence="6 7">
    <name type="scientific">Rhodovastum atsumiense</name>
    <dbReference type="NCBI Taxonomy" id="504468"/>
    <lineage>
        <taxon>Bacteria</taxon>
        <taxon>Pseudomonadati</taxon>
        <taxon>Pseudomonadota</taxon>
        <taxon>Alphaproteobacteria</taxon>
        <taxon>Acetobacterales</taxon>
        <taxon>Acetobacteraceae</taxon>
        <taxon>Rhodovastum</taxon>
    </lineage>
</organism>
<dbReference type="OrthoDB" id="7813621at2"/>
<evidence type="ECO:0000256" key="3">
    <source>
        <dbReference type="ARBA" id="ARBA00022801"/>
    </source>
</evidence>
<protein>
    <submittedName>
        <fullName evidence="6">Peptidase M14</fullName>
    </submittedName>
</protein>
<comment type="caution">
    <text evidence="6">The sequence shown here is derived from an EMBL/GenBank/DDBJ whole genome shotgun (WGS) entry which is preliminary data.</text>
</comment>
<evidence type="ECO:0000259" key="5">
    <source>
        <dbReference type="Pfam" id="PF24827"/>
    </source>
</evidence>
<feature type="domain" description="Succinylglutamate desuccinylase/Aspartoacylase catalytic" evidence="5">
    <location>
        <begin position="44"/>
        <end position="231"/>
    </location>
</feature>
<dbReference type="Gene3D" id="3.40.630.10">
    <property type="entry name" value="Zn peptidases"/>
    <property type="match status" value="1"/>
</dbReference>
<dbReference type="Proteomes" id="UP000325255">
    <property type="component" value="Unassembled WGS sequence"/>
</dbReference>
<dbReference type="GO" id="GO:0046872">
    <property type="term" value="F:metal ion binding"/>
    <property type="evidence" value="ECO:0007669"/>
    <property type="project" value="UniProtKB-KW"/>
</dbReference>
<dbReference type="PANTHER" id="PTHR15162">
    <property type="entry name" value="ASPARTOACYLASE"/>
    <property type="match status" value="1"/>
</dbReference>
<name>A0A5M6ISJ0_9PROT</name>
<accession>A0A5M6ISJ0</accession>
<dbReference type="GO" id="GO:0005829">
    <property type="term" value="C:cytosol"/>
    <property type="evidence" value="ECO:0007669"/>
    <property type="project" value="TreeGrafter"/>
</dbReference>
<dbReference type="GO" id="GO:0016788">
    <property type="term" value="F:hydrolase activity, acting on ester bonds"/>
    <property type="evidence" value="ECO:0007669"/>
    <property type="project" value="InterPro"/>
</dbReference>
<proteinExistence type="predicted"/>
<comment type="cofactor">
    <cofactor evidence="1">
        <name>Zn(2+)</name>
        <dbReference type="ChEBI" id="CHEBI:29105"/>
    </cofactor>
</comment>
<dbReference type="PANTHER" id="PTHR15162:SF7">
    <property type="entry name" value="SUCCINYLGLUTAMATE DESUCCINYLASE"/>
    <property type="match status" value="1"/>
</dbReference>
<dbReference type="SUPFAM" id="SSF53187">
    <property type="entry name" value="Zn-dependent exopeptidases"/>
    <property type="match status" value="1"/>
</dbReference>
<sequence>METLTPTPMPLPHFDVRLRAPDLSPWEAGNTGVPGFVSHAAEAPGPHVMVLALTHGNEIAGAIVLDRLLRAALRPARGRLTCGFVNLAAFHRFIPEQPTGSRFIDEDLNRLWDEDLLESGRRSAELDRAREIRPMIDAADILLDLHSMLWPSDPLILSGPTARGRALARDIGTPALVVADEGHVTGRRIIDYARFTAPAAEATAVLVEAGQHWEPDTVTAMEASVAGLLRHAGLVDAHPALPPAGPVPPQRMAEVTMTVTAATAGFAFVQPWRGGQVIERGNTLIALDGTREIRTPHDDCMLVMPSLRASRGHTAVRLARFLDA</sequence>
<keyword evidence="7" id="KW-1185">Reference proteome</keyword>
<keyword evidence="4" id="KW-0862">Zinc</keyword>
<keyword evidence="3" id="KW-0378">Hydrolase</keyword>